<name>A0A0F9HRJ2_9ZZZZ</name>
<dbReference type="EMBL" id="LAZR01021751">
    <property type="protein sequence ID" value="KKL84255.1"/>
    <property type="molecule type" value="Genomic_DNA"/>
</dbReference>
<feature type="region of interest" description="Disordered" evidence="1">
    <location>
        <begin position="146"/>
        <end position="183"/>
    </location>
</feature>
<evidence type="ECO:0000256" key="1">
    <source>
        <dbReference type="SAM" id="MobiDB-lite"/>
    </source>
</evidence>
<feature type="region of interest" description="Disordered" evidence="1">
    <location>
        <begin position="492"/>
        <end position="512"/>
    </location>
</feature>
<reference evidence="2" key="1">
    <citation type="journal article" date="2015" name="Nature">
        <title>Complex archaea that bridge the gap between prokaryotes and eukaryotes.</title>
        <authorList>
            <person name="Spang A."/>
            <person name="Saw J.H."/>
            <person name="Jorgensen S.L."/>
            <person name="Zaremba-Niedzwiedzka K."/>
            <person name="Martijn J."/>
            <person name="Lind A.E."/>
            <person name="van Eijk R."/>
            <person name="Schleper C."/>
            <person name="Guy L."/>
            <person name="Ettema T.J."/>
        </authorList>
    </citation>
    <scope>NUCLEOTIDE SEQUENCE</scope>
</reference>
<proteinExistence type="predicted"/>
<evidence type="ECO:0000313" key="2">
    <source>
        <dbReference type="EMBL" id="KKL84255.1"/>
    </source>
</evidence>
<comment type="caution">
    <text evidence="2">The sequence shown here is derived from an EMBL/GenBank/DDBJ whole genome shotgun (WGS) entry which is preliminary data.</text>
</comment>
<dbReference type="AlphaFoldDB" id="A0A0F9HRJ2"/>
<protein>
    <submittedName>
        <fullName evidence="2">Uncharacterized protein</fullName>
    </submittedName>
</protein>
<feature type="region of interest" description="Disordered" evidence="1">
    <location>
        <begin position="1"/>
        <end position="133"/>
    </location>
</feature>
<gene>
    <name evidence="2" type="ORF">LCGC14_1966530</name>
</gene>
<sequence length="512" mass="51557">MALSSGVNRALTPPNRTQAKAPLGGPVPPGARGPQRPAFDPNKQRAIGPQPPNSMGIRTAGLSQGDLVRGGTLDQPRPGDGLTATRFGGPPPPNSMGIKTAGGLPQRFGPGGVQQTVISDGPPPPNSQGRITAGGAQGLAAALSQPGSTIGRMGGDVPPAGGIPLRGGGAGAPPTQQFGPGNNLIGTQFNPDPSSRLQGIQGQVDTARNAVAGFQPGQFQGVGVGQAPGGLDQARENIGQAQLGQFGAVQGPQFGGARNLFGQAGQETAGATVGPFGGIGAGQFGSQGDTAAARAGISQDLGALRGGPSRGELAAQTFEQIQQRGAPQFQRELRDVGARAASLGRVGAGVTTNELTDVFTQRQRDLDLTKRGLATDAAGLERGDLLNTLGASQGVAGQLFGQDIGEAGFQQGLRGEQRGERGFFAGQAGDEAQRGLQRAGLFAGLGSAESGLAGQEFGARFGERGFQAGQDRSAADLALSRGGLFAGIQGQQFGQEQGLRGEARGERGAEQE</sequence>
<feature type="compositionally biased region" description="Basic and acidic residues" evidence="1">
    <location>
        <begin position="499"/>
        <end position="512"/>
    </location>
</feature>
<feature type="non-terminal residue" evidence="2">
    <location>
        <position position="512"/>
    </location>
</feature>
<accession>A0A0F9HRJ2</accession>
<organism evidence="2">
    <name type="scientific">marine sediment metagenome</name>
    <dbReference type="NCBI Taxonomy" id="412755"/>
    <lineage>
        <taxon>unclassified sequences</taxon>
        <taxon>metagenomes</taxon>
        <taxon>ecological metagenomes</taxon>
    </lineage>
</organism>